<protein>
    <submittedName>
        <fullName evidence="2">Uncharacterized protein</fullName>
    </submittedName>
</protein>
<accession>A0AAD2HR19</accession>
<feature type="region of interest" description="Disordered" evidence="1">
    <location>
        <begin position="264"/>
        <end position="291"/>
    </location>
</feature>
<dbReference type="EMBL" id="CAVNYO010000440">
    <property type="protein sequence ID" value="CAK5280566.1"/>
    <property type="molecule type" value="Genomic_DNA"/>
</dbReference>
<feature type="region of interest" description="Disordered" evidence="1">
    <location>
        <begin position="1"/>
        <end position="78"/>
    </location>
</feature>
<feature type="compositionally biased region" description="Low complexity" evidence="1">
    <location>
        <begin position="473"/>
        <end position="489"/>
    </location>
</feature>
<evidence type="ECO:0000313" key="3">
    <source>
        <dbReference type="Proteomes" id="UP001295794"/>
    </source>
</evidence>
<reference evidence="2" key="1">
    <citation type="submission" date="2023-11" db="EMBL/GenBank/DDBJ databases">
        <authorList>
            <person name="De Vega J J."/>
            <person name="De Vega J J."/>
        </authorList>
    </citation>
    <scope>NUCLEOTIDE SEQUENCE</scope>
</reference>
<proteinExistence type="predicted"/>
<evidence type="ECO:0000256" key="1">
    <source>
        <dbReference type="SAM" id="MobiDB-lite"/>
    </source>
</evidence>
<sequence length="556" mass="60658">MTMEGGPALASPTPSPPSESSLPSSTSTAQTLTHFSSIALSSSTSSVSSSTSTSSVSSARVPPASSPSTSPSISPSRPLKRRLLSASDLNFFVPAADSFKPLPYTPHHSAINARDARPERVQARPVTAHNLTTVGLDPLPTDPDATFLRWPFSSFPNKDRYPEINYNVLADNPNWFLHPDDYIPEKSKGTPTTTNPNAVHYPAVLEPPRGWCPTKKKDLKENGDVWPDGETPRLRCTFCRRTYAGVNAKSMWRRHVYEKHKIAMASRRNDAERPRGRTINKEPKRNGKAPRHDTIVDLDVDTNPVETVVPPTENVPIPPEPSCSSPAPGRTVPPASPYDPLLTPAFRHSPPRLPSDQPWRFTSPSHPLHSSRHYSLTMLREESPAPSPLIKRVAITANASSPFSSPCSSKLFGTPDSPSRGRAFLRGILGRSITAPMLNTPMSVVQRRLRAPVSLLGDSNLLEGEQNPFVAWGNSENHPPSSSPEGESPVVRSKRSAGTGLGIGLLEPFILPALTDSCQDLDFDELMQLDEETQVVDSLKHTNAEVPPLKKRRTTS</sequence>
<name>A0AAD2HR19_9AGAR</name>
<feature type="compositionally biased region" description="Basic and acidic residues" evidence="1">
    <location>
        <begin position="267"/>
        <end position="291"/>
    </location>
</feature>
<keyword evidence="3" id="KW-1185">Reference proteome</keyword>
<organism evidence="2 3">
    <name type="scientific">Mycena citricolor</name>
    <dbReference type="NCBI Taxonomy" id="2018698"/>
    <lineage>
        <taxon>Eukaryota</taxon>
        <taxon>Fungi</taxon>
        <taxon>Dikarya</taxon>
        <taxon>Basidiomycota</taxon>
        <taxon>Agaricomycotina</taxon>
        <taxon>Agaricomycetes</taxon>
        <taxon>Agaricomycetidae</taxon>
        <taxon>Agaricales</taxon>
        <taxon>Marasmiineae</taxon>
        <taxon>Mycenaceae</taxon>
        <taxon>Mycena</taxon>
    </lineage>
</organism>
<feature type="compositionally biased region" description="Low complexity" evidence="1">
    <location>
        <begin position="7"/>
        <end position="77"/>
    </location>
</feature>
<comment type="caution">
    <text evidence="2">The sequence shown here is derived from an EMBL/GenBank/DDBJ whole genome shotgun (WGS) entry which is preliminary data.</text>
</comment>
<gene>
    <name evidence="2" type="ORF">MYCIT1_LOCUS31066</name>
</gene>
<dbReference type="Proteomes" id="UP001295794">
    <property type="component" value="Unassembled WGS sequence"/>
</dbReference>
<feature type="region of interest" description="Disordered" evidence="1">
    <location>
        <begin position="307"/>
        <end position="357"/>
    </location>
</feature>
<evidence type="ECO:0000313" key="2">
    <source>
        <dbReference type="EMBL" id="CAK5280566.1"/>
    </source>
</evidence>
<feature type="region of interest" description="Disordered" evidence="1">
    <location>
        <begin position="469"/>
        <end position="495"/>
    </location>
</feature>
<dbReference type="AlphaFoldDB" id="A0AAD2HR19"/>